<accession>A0A2H9VTK4</accession>
<dbReference type="Proteomes" id="UP000242687">
    <property type="component" value="Unassembled WGS sequence"/>
</dbReference>
<gene>
    <name evidence="1" type="ORF">CLV57_1126</name>
</gene>
<reference evidence="1 2" key="1">
    <citation type="submission" date="2017-11" db="EMBL/GenBank/DDBJ databases">
        <title>Genomic Encyclopedia of Archaeal and Bacterial Type Strains, Phase II (KMG-II): From Individual Species to Whole Genera.</title>
        <authorList>
            <person name="Goeker M."/>
        </authorList>
    </citation>
    <scope>NUCLEOTIDE SEQUENCE [LARGE SCALE GENOMIC DNA]</scope>
    <source>
        <strain evidence="1 2">DSM 28175</strain>
    </source>
</reference>
<sequence length="179" mass="20809">MKYLIILFFLMLSFQREKIETQNQVFNSGAIDTSKYAVIKYNKGEHFLFFGREELTPALITPKELTLIDSILKKKAQKYNNQQKKWVKGQALPNDEHPYPLKNYFSLIGPLSKYYKQVIPIINSKNEKEVWVNCFCSKPYNNSWKSNIMYTLDGGACFFNMKINLTTLKISDLNVNGIA</sequence>
<keyword evidence="2" id="KW-1185">Reference proteome</keyword>
<dbReference type="EMBL" id="PGFJ01000001">
    <property type="protein sequence ID" value="PJJ84122.1"/>
    <property type="molecule type" value="Genomic_DNA"/>
</dbReference>
<name>A0A2H9VTK4_9SPHI</name>
<dbReference type="AlphaFoldDB" id="A0A2H9VTK4"/>
<proteinExistence type="predicted"/>
<organism evidence="1 2">
    <name type="scientific">Mucilaginibacter auburnensis</name>
    <dbReference type="NCBI Taxonomy" id="1457233"/>
    <lineage>
        <taxon>Bacteria</taxon>
        <taxon>Pseudomonadati</taxon>
        <taxon>Bacteroidota</taxon>
        <taxon>Sphingobacteriia</taxon>
        <taxon>Sphingobacteriales</taxon>
        <taxon>Sphingobacteriaceae</taxon>
        <taxon>Mucilaginibacter</taxon>
    </lineage>
</organism>
<evidence type="ECO:0000313" key="2">
    <source>
        <dbReference type="Proteomes" id="UP000242687"/>
    </source>
</evidence>
<comment type="caution">
    <text evidence="1">The sequence shown here is derived from an EMBL/GenBank/DDBJ whole genome shotgun (WGS) entry which is preliminary data.</text>
</comment>
<evidence type="ECO:0000313" key="1">
    <source>
        <dbReference type="EMBL" id="PJJ84122.1"/>
    </source>
</evidence>
<dbReference type="OrthoDB" id="4301792at2"/>
<protein>
    <submittedName>
        <fullName evidence="1">Uncharacterized protein</fullName>
    </submittedName>
</protein>
<dbReference type="RefSeq" id="WP_100340331.1">
    <property type="nucleotide sequence ID" value="NZ_PGFJ01000001.1"/>
</dbReference>